<dbReference type="Proteomes" id="UP001445472">
    <property type="component" value="Unassembled WGS sequence"/>
</dbReference>
<dbReference type="NCBIfam" id="TIGR03083">
    <property type="entry name" value="maleylpyruvate isomerase family mycothiol-dependent enzyme"/>
    <property type="match status" value="1"/>
</dbReference>
<dbReference type="Pfam" id="PF11716">
    <property type="entry name" value="MDMPI_N"/>
    <property type="match status" value="1"/>
</dbReference>
<dbReference type="InterPro" id="IPR034660">
    <property type="entry name" value="DinB/YfiT-like"/>
</dbReference>
<dbReference type="InterPro" id="IPR024344">
    <property type="entry name" value="MDMPI_metal-binding"/>
</dbReference>
<protein>
    <submittedName>
        <fullName evidence="2">TIGR03086 family metal-binding protein</fullName>
    </submittedName>
</protein>
<evidence type="ECO:0000313" key="2">
    <source>
        <dbReference type="EMBL" id="MER6612826.1"/>
    </source>
</evidence>
<dbReference type="InterPro" id="IPR017517">
    <property type="entry name" value="Maleyloyr_isom"/>
</dbReference>
<dbReference type="SUPFAM" id="SSF109854">
    <property type="entry name" value="DinB/YfiT-like putative metalloenzymes"/>
    <property type="match status" value="1"/>
</dbReference>
<keyword evidence="3" id="KW-1185">Reference proteome</keyword>
<organism evidence="2 3">
    <name type="scientific">Streptomyces xantholiticus</name>
    <dbReference type="NCBI Taxonomy" id="68285"/>
    <lineage>
        <taxon>Bacteria</taxon>
        <taxon>Bacillati</taxon>
        <taxon>Actinomycetota</taxon>
        <taxon>Actinomycetes</taxon>
        <taxon>Kitasatosporales</taxon>
        <taxon>Streptomycetaceae</taxon>
        <taxon>Streptomyces</taxon>
    </lineage>
</organism>
<dbReference type="EMBL" id="JBEPBX010000003">
    <property type="protein sequence ID" value="MER6612826.1"/>
    <property type="molecule type" value="Genomic_DNA"/>
</dbReference>
<accession>A0ABV1UQA0</accession>
<dbReference type="RefSeq" id="WP_351975162.1">
    <property type="nucleotide sequence ID" value="NZ_JBEPBX010000003.1"/>
</dbReference>
<gene>
    <name evidence="2" type="ORF">ABT276_05460</name>
</gene>
<dbReference type="NCBIfam" id="TIGR03086">
    <property type="entry name" value="TIGR03086 family metal-binding protein"/>
    <property type="match status" value="1"/>
</dbReference>
<dbReference type="Gene3D" id="1.20.120.450">
    <property type="entry name" value="dinb family like domain"/>
    <property type="match status" value="1"/>
</dbReference>
<name>A0ABV1UQA0_9ACTN</name>
<proteinExistence type="predicted"/>
<feature type="domain" description="Mycothiol-dependent maleylpyruvate isomerase metal-binding" evidence="1">
    <location>
        <begin position="11"/>
        <end position="129"/>
    </location>
</feature>
<evidence type="ECO:0000259" key="1">
    <source>
        <dbReference type="Pfam" id="PF11716"/>
    </source>
</evidence>
<reference evidence="2 3" key="1">
    <citation type="submission" date="2024-06" db="EMBL/GenBank/DDBJ databases">
        <title>The Natural Products Discovery Center: Release of the First 8490 Sequenced Strains for Exploring Actinobacteria Biosynthetic Diversity.</title>
        <authorList>
            <person name="Kalkreuter E."/>
            <person name="Kautsar S.A."/>
            <person name="Yang D."/>
            <person name="Bader C.D."/>
            <person name="Teijaro C.N."/>
            <person name="Fluegel L."/>
            <person name="Davis C.M."/>
            <person name="Simpson J.R."/>
            <person name="Lauterbach L."/>
            <person name="Steele A.D."/>
            <person name="Gui C."/>
            <person name="Meng S."/>
            <person name="Li G."/>
            <person name="Viehrig K."/>
            <person name="Ye F."/>
            <person name="Su P."/>
            <person name="Kiefer A.F."/>
            <person name="Nichols A."/>
            <person name="Cepeda A.J."/>
            <person name="Yan W."/>
            <person name="Fan B."/>
            <person name="Jiang Y."/>
            <person name="Adhikari A."/>
            <person name="Zheng C.-J."/>
            <person name="Schuster L."/>
            <person name="Cowan T.M."/>
            <person name="Smanski M.J."/>
            <person name="Chevrette M.G."/>
            <person name="De Carvalho L.P.S."/>
            <person name="Shen B."/>
        </authorList>
    </citation>
    <scope>NUCLEOTIDE SEQUENCE [LARGE SCALE GENOMIC DNA]</scope>
    <source>
        <strain evidence="2 3">NPDC000837</strain>
    </source>
</reference>
<comment type="caution">
    <text evidence="2">The sequence shown here is derived from an EMBL/GenBank/DDBJ whole genome shotgun (WGS) entry which is preliminary data.</text>
</comment>
<sequence length="190" mass="20613">MTNDPRPLYARTAAQFTSLLRTVTPEQLDRSTPCTDYDVRQLLSHVVGVTRRFAVIGQGGDGMAVPTHTDGVTDDGWSAAFEQALRQATAAWADETKLAGEYTVPWGRVPGAAAVGGYVMETLTHTWDLSRALEHPMPLDEELALAVLPLARQALPADRRGEEVPFAAVREAPADTDAYGRLAAWLGREV</sequence>
<evidence type="ECO:0000313" key="3">
    <source>
        <dbReference type="Proteomes" id="UP001445472"/>
    </source>
</evidence>
<dbReference type="InterPro" id="IPR017520">
    <property type="entry name" value="CHP03086"/>
</dbReference>